<dbReference type="Pfam" id="PF17389">
    <property type="entry name" value="Bac_rhamnosid6H"/>
    <property type="match status" value="1"/>
</dbReference>
<evidence type="ECO:0000259" key="6">
    <source>
        <dbReference type="Pfam" id="PF08531"/>
    </source>
</evidence>
<name>A0A8J3NLR3_9ACTN</name>
<dbReference type="Gene3D" id="2.60.120.260">
    <property type="entry name" value="Galactose-binding domain-like"/>
    <property type="match status" value="4"/>
</dbReference>
<dbReference type="Pfam" id="PF25788">
    <property type="entry name" value="Ig_Rha78A_N"/>
    <property type="match status" value="1"/>
</dbReference>
<feature type="domain" description="Bacterial alpha-L-rhamnosidase N-terminal" evidence="6">
    <location>
        <begin position="515"/>
        <end position="682"/>
    </location>
</feature>
<evidence type="ECO:0000256" key="4">
    <source>
        <dbReference type="SAM" id="SignalP"/>
    </source>
</evidence>
<evidence type="ECO:0000313" key="9">
    <source>
        <dbReference type="EMBL" id="GIF82820.1"/>
    </source>
</evidence>
<organism evidence="9 10">
    <name type="scientific">Catellatospora bangladeshensis</name>
    <dbReference type="NCBI Taxonomy" id="310355"/>
    <lineage>
        <taxon>Bacteria</taxon>
        <taxon>Bacillati</taxon>
        <taxon>Actinomycetota</taxon>
        <taxon>Actinomycetes</taxon>
        <taxon>Micromonosporales</taxon>
        <taxon>Micromonosporaceae</taxon>
        <taxon>Catellatospora</taxon>
    </lineage>
</organism>
<feature type="chain" id="PRO_5039290578" description="alpha-L-rhamnosidase" evidence="4">
    <location>
        <begin position="30"/>
        <end position="1237"/>
    </location>
</feature>
<evidence type="ECO:0000256" key="1">
    <source>
        <dbReference type="ARBA" id="ARBA00001445"/>
    </source>
</evidence>
<dbReference type="Gene3D" id="1.50.10.10">
    <property type="match status" value="1"/>
</dbReference>
<evidence type="ECO:0000256" key="3">
    <source>
        <dbReference type="ARBA" id="ARBA00022801"/>
    </source>
</evidence>
<dbReference type="InterPro" id="IPR013737">
    <property type="entry name" value="Bac_rhamnosid_N"/>
</dbReference>
<evidence type="ECO:0000256" key="2">
    <source>
        <dbReference type="ARBA" id="ARBA00012652"/>
    </source>
</evidence>
<dbReference type="InterPro" id="IPR008902">
    <property type="entry name" value="Rhamnosid_concanavalin"/>
</dbReference>
<proteinExistence type="predicted"/>
<dbReference type="InterPro" id="IPR008928">
    <property type="entry name" value="6-hairpin_glycosidase_sf"/>
</dbReference>
<reference evidence="9 10" key="1">
    <citation type="submission" date="2021-01" db="EMBL/GenBank/DDBJ databases">
        <title>Whole genome shotgun sequence of Catellatospora bangladeshensis NBRC 107357.</title>
        <authorList>
            <person name="Komaki H."/>
            <person name="Tamura T."/>
        </authorList>
    </citation>
    <scope>NUCLEOTIDE SEQUENCE [LARGE SCALE GENOMIC DNA]</scope>
    <source>
        <strain evidence="9 10">NBRC 107357</strain>
    </source>
</reference>
<dbReference type="PANTHER" id="PTHR33307">
    <property type="entry name" value="ALPHA-RHAMNOSIDASE (EUROFUNG)"/>
    <property type="match status" value="1"/>
</dbReference>
<dbReference type="GO" id="GO:0005975">
    <property type="term" value="P:carbohydrate metabolic process"/>
    <property type="evidence" value="ECO:0007669"/>
    <property type="project" value="InterPro"/>
</dbReference>
<dbReference type="InterPro" id="IPR016007">
    <property type="entry name" value="Alpha_rhamnosid"/>
</dbReference>
<keyword evidence="4" id="KW-0732">Signal</keyword>
<dbReference type="AlphaFoldDB" id="A0A8J3NLR3"/>
<evidence type="ECO:0000259" key="5">
    <source>
        <dbReference type="Pfam" id="PF05592"/>
    </source>
</evidence>
<sequence>MPDHVPLARARARTAALVTVLLSATAALSAPPPAAAAAPVSVSGAHWIWYPEGDPRTTAPVANRYFRKTFTVAAGAVTDAQLVVTGDDTVDVWLNGKPLAGSARAVDSWKSAVYVDLAPALVTGVNTLAVAARNTTSGPAGLLGRVRVATAGGTVDLITDASWKAFQSSPSGWEQSGFGDGSWPAAADLGAYGIAPWNSQVVGPDTGAVSPLAVAEATTERRVNPLGVDAAVPRFGWKLSSGTAQQYQAAYQVIVASSAANANSGVGDVWDSGRVGSRQAVDVAYAGPALTSLRRYHWRVRVWDTQGRTGGWSAVQFFETGLRNPGTEWQGAFIGQPAVTDGLSGASWIWYPEGDPIAGLPPMTRYYRRTFTLSAAPTQASLVVTGDDTADVWVNGTQVSSSPRVTDSWKQAAVLDLAGRLTSGTNVIAVSAQNTTQSPAGLIAKLTVGGGPTIVTDAGWKAFQSGPSGWQQTGFNDSGWAAARALTAYGTGPWGANVVVRRPAPLLRKGFTISKPVASARLLTTALGLHETRLNGARVGNDVLAPGWTDYNKRVQYHVHDVTGQLRQGTNALGAWLGNGWYSGSLGMAGSQRYGTQPWYSAQLHISYTDGTSTVIRTDGTWKTVTGPIRAEDLYTGEDYDARLAVSGWDGPDFNDSAWPAAAVRSGTAPRLVSQVDNGVAVQAEIRPVSVSQPKPGVWVLDLGQNFAGWNRLRVTGPAGTTVTMRHAEVLNADGTLYTDNLRVAGLATDRYTLAGTGAQEVYVPRFTVHGYRYVELTGFPGTPNLDTVTGLAAWTKGAQLGTLTTSNSLVNQLQQAIVWGQRSNMLSIPTDCPNRDERLGWTGDIAAFAGTSTFNVDMQAFLDKFADDLTDAQHADGAFTDTAPDACCGAGTAGWGDAGVIVPYTLWQRYGDLRVVDEHFDAMARWVDYLRATSGADLIRNTGGYGDWLNVNDDTARDLIATAYFSWSARLVSRMAAATGRTAQASSYGTLADQVAAAFRNRWVSGDGTVAGNTQTGYVLALSFGLLPANLVAPAVNKLAGEVSAAGGHLTVGFLGVENLLPVLADNGRADLAYQILLQPGFPGWGYMLGKGATTIWERWDGIMTDGAFNTPSMNSFNHYGLGSVGDFLYRQVGGLSPASPGYQSQLVAPRLGGGLTSARTALQTPYGQAVSDWSVSGGVLTLRVTVPAGTSATVRVPAASAAAVTAPAQAVPFGYASGAAAYHLPSGSYVFTAPA</sequence>
<feature type="signal peptide" evidence="4">
    <location>
        <begin position="1"/>
        <end position="29"/>
    </location>
</feature>
<dbReference type="InterPro" id="IPR012341">
    <property type="entry name" value="6hp_glycosidase-like_sf"/>
</dbReference>
<dbReference type="InterPro" id="IPR035396">
    <property type="entry name" value="Bac_rhamnosid6H"/>
</dbReference>
<dbReference type="InterPro" id="IPR008979">
    <property type="entry name" value="Galactose-bd-like_sf"/>
</dbReference>
<feature type="domain" description="Alpha-L-rhamnosidase concanavalin-like" evidence="5">
    <location>
        <begin position="694"/>
        <end position="793"/>
    </location>
</feature>
<keyword evidence="3" id="KW-0378">Hydrolase</keyword>
<dbReference type="Pfam" id="PF17390">
    <property type="entry name" value="Bac_rhamnosid_C"/>
    <property type="match status" value="1"/>
</dbReference>
<evidence type="ECO:0000313" key="10">
    <source>
        <dbReference type="Proteomes" id="UP000601223"/>
    </source>
</evidence>
<accession>A0A8J3NLR3</accession>
<evidence type="ECO:0000259" key="8">
    <source>
        <dbReference type="Pfam" id="PF17390"/>
    </source>
</evidence>
<feature type="domain" description="Alpha-L-rhamnosidase six-hairpin glycosidase" evidence="7">
    <location>
        <begin position="800"/>
        <end position="1134"/>
    </location>
</feature>
<keyword evidence="10" id="KW-1185">Reference proteome</keyword>
<dbReference type="PANTHER" id="PTHR33307:SF6">
    <property type="entry name" value="ALPHA-RHAMNOSIDASE (EUROFUNG)-RELATED"/>
    <property type="match status" value="1"/>
</dbReference>
<feature type="domain" description="Alpha-L-rhamnosidase C-terminal" evidence="8">
    <location>
        <begin position="1136"/>
        <end position="1206"/>
    </location>
</feature>
<dbReference type="InterPro" id="IPR035398">
    <property type="entry name" value="Bac_rhamnosid_C"/>
</dbReference>
<dbReference type="EC" id="3.2.1.40" evidence="2"/>
<dbReference type="Proteomes" id="UP000601223">
    <property type="component" value="Unassembled WGS sequence"/>
</dbReference>
<comment type="catalytic activity">
    <reaction evidence="1">
        <text>Hydrolysis of terminal non-reducing alpha-L-rhamnose residues in alpha-L-rhamnosides.</text>
        <dbReference type="EC" id="3.2.1.40"/>
    </reaction>
</comment>
<dbReference type="Gene3D" id="2.60.40.10">
    <property type="entry name" value="Immunoglobulins"/>
    <property type="match status" value="1"/>
</dbReference>
<gene>
    <name evidence="9" type="ORF">Cba03nite_41690</name>
</gene>
<dbReference type="EMBL" id="BONF01000025">
    <property type="protein sequence ID" value="GIF82820.1"/>
    <property type="molecule type" value="Genomic_DNA"/>
</dbReference>
<dbReference type="Gene3D" id="2.60.420.10">
    <property type="entry name" value="Maltose phosphorylase, domain 3"/>
    <property type="match status" value="1"/>
</dbReference>
<dbReference type="RefSeq" id="WP_203748674.1">
    <property type="nucleotide sequence ID" value="NZ_BONF01000025.1"/>
</dbReference>
<dbReference type="SUPFAM" id="SSF49785">
    <property type="entry name" value="Galactose-binding domain-like"/>
    <property type="match status" value="2"/>
</dbReference>
<dbReference type="Pfam" id="PF05592">
    <property type="entry name" value="Bac_rhamnosid"/>
    <property type="match status" value="1"/>
</dbReference>
<dbReference type="GO" id="GO:0030596">
    <property type="term" value="F:alpha-L-rhamnosidase activity"/>
    <property type="evidence" value="ECO:0007669"/>
    <property type="project" value="UniProtKB-EC"/>
</dbReference>
<dbReference type="InterPro" id="IPR013783">
    <property type="entry name" value="Ig-like_fold"/>
</dbReference>
<dbReference type="Pfam" id="PF08531">
    <property type="entry name" value="Bac_rhamnosid_N"/>
    <property type="match status" value="1"/>
</dbReference>
<dbReference type="SUPFAM" id="SSF48208">
    <property type="entry name" value="Six-hairpin glycosidases"/>
    <property type="match status" value="1"/>
</dbReference>
<comment type="caution">
    <text evidence="9">The sequence shown here is derived from an EMBL/GenBank/DDBJ whole genome shotgun (WGS) entry which is preliminary data.</text>
</comment>
<protein>
    <recommendedName>
        <fullName evidence="2">alpha-L-rhamnosidase</fullName>
        <ecNumber evidence="2">3.2.1.40</ecNumber>
    </recommendedName>
</protein>
<evidence type="ECO:0000259" key="7">
    <source>
        <dbReference type="Pfam" id="PF17389"/>
    </source>
</evidence>